<protein>
    <submittedName>
        <fullName evidence="1">Uncharacterized protein</fullName>
    </submittedName>
</protein>
<proteinExistence type="predicted"/>
<keyword evidence="2" id="KW-1185">Reference proteome</keyword>
<evidence type="ECO:0000313" key="1">
    <source>
        <dbReference type="EMBL" id="RAR48148.1"/>
    </source>
</evidence>
<dbReference type="EMBL" id="QLSV01000006">
    <property type="protein sequence ID" value="RAR48148.1"/>
    <property type="molecule type" value="Genomic_DNA"/>
</dbReference>
<comment type="caution">
    <text evidence="1">The sequence shown here is derived from an EMBL/GenBank/DDBJ whole genome shotgun (WGS) entry which is preliminary data.</text>
</comment>
<reference evidence="1 2" key="1">
    <citation type="submission" date="2018-06" db="EMBL/GenBank/DDBJ databases">
        <title>Genomic Encyclopedia of Type Strains, Phase III (KMG-III): the genomes of soil and plant-associated and newly described type strains.</title>
        <authorList>
            <person name="Whitman W."/>
        </authorList>
    </citation>
    <scope>NUCLEOTIDE SEQUENCE [LARGE SCALE GENOMIC DNA]</scope>
    <source>
        <strain evidence="1 2">CGMCC 1.12504</strain>
    </source>
</reference>
<gene>
    <name evidence="1" type="ORF">B0I10_106151</name>
</gene>
<sequence length="140" mass="16934">MRRKISMILILLFSTSFFINCNRKKYDEHNLYYLNFKDSLTINVEKISNHSKALVLNDSLVLYNFSELIYESHQPKWLFNNTKKVKILDDYVYCPEISEIEPPYKLSKSEKTNVFQVVKNKDTLLFYFETFDKVDFMFFY</sequence>
<organism evidence="1 2">
    <name type="scientific">Flavobacterium lacus</name>
    <dbReference type="NCBI Taxonomy" id="1353778"/>
    <lineage>
        <taxon>Bacteria</taxon>
        <taxon>Pseudomonadati</taxon>
        <taxon>Bacteroidota</taxon>
        <taxon>Flavobacteriia</taxon>
        <taxon>Flavobacteriales</taxon>
        <taxon>Flavobacteriaceae</taxon>
        <taxon>Flavobacterium</taxon>
    </lineage>
</organism>
<dbReference type="AlphaFoldDB" id="A0A328WY07"/>
<evidence type="ECO:0000313" key="2">
    <source>
        <dbReference type="Proteomes" id="UP000249518"/>
    </source>
</evidence>
<dbReference type="Proteomes" id="UP000249518">
    <property type="component" value="Unassembled WGS sequence"/>
</dbReference>
<accession>A0A328WY07</accession>
<name>A0A328WY07_9FLAO</name>
<dbReference type="RefSeq" id="WP_181456919.1">
    <property type="nucleotide sequence ID" value="NZ_QLSV01000006.1"/>
</dbReference>